<dbReference type="SUPFAM" id="SSF56752">
    <property type="entry name" value="D-aminoacid aminotransferase-like PLP-dependent enzymes"/>
    <property type="match status" value="1"/>
</dbReference>
<dbReference type="Proteomes" id="UP000005413">
    <property type="component" value="Unassembled WGS sequence"/>
</dbReference>
<dbReference type="Pfam" id="PF01063">
    <property type="entry name" value="Aminotran_4"/>
    <property type="match status" value="1"/>
</dbReference>
<dbReference type="InterPro" id="IPR043132">
    <property type="entry name" value="BCAT-like_C"/>
</dbReference>
<keyword evidence="2" id="KW-1185">Reference proteome</keyword>
<dbReference type="InterPro" id="IPR001544">
    <property type="entry name" value="Aminotrans_IV"/>
</dbReference>
<evidence type="ECO:0000313" key="1">
    <source>
        <dbReference type="EMBL" id="EHJ08794.1"/>
    </source>
</evidence>
<reference evidence="1 2" key="1">
    <citation type="journal article" date="2012" name="BMC Genomics">
        <title>Comparative genomic analysis of the genus Staphylococcus including Staphylococcus aureus and its newly described sister species Staphylococcus simiae.</title>
        <authorList>
            <person name="Suzuki H."/>
            <person name="Lefebure T."/>
            <person name="Pavinski Bitar P."/>
            <person name="Stanhope M.J."/>
        </authorList>
    </citation>
    <scope>NUCLEOTIDE SEQUENCE [LARGE SCALE GENOMIC DNA]</scope>
    <source>
        <strain evidence="1 2">CCM 7213</strain>
    </source>
</reference>
<dbReference type="GO" id="GO:0003824">
    <property type="term" value="F:catalytic activity"/>
    <property type="evidence" value="ECO:0007669"/>
    <property type="project" value="InterPro"/>
</dbReference>
<dbReference type="Gene3D" id="3.20.10.10">
    <property type="entry name" value="D-amino Acid Aminotransferase, subunit A, domain 2"/>
    <property type="match status" value="1"/>
</dbReference>
<evidence type="ECO:0008006" key="3">
    <source>
        <dbReference type="Google" id="ProtNLM"/>
    </source>
</evidence>
<comment type="caution">
    <text evidence="1">The sequence shown here is derived from an EMBL/GenBank/DDBJ whole genome shotgun (WGS) entry which is preliminary data.</text>
</comment>
<name>G5JG81_9STAP</name>
<proteinExistence type="predicted"/>
<gene>
    <name evidence="1" type="ORF">SS7213T_02263</name>
</gene>
<dbReference type="InterPro" id="IPR036038">
    <property type="entry name" value="Aminotransferase-like"/>
</dbReference>
<accession>G5JG81</accession>
<dbReference type="RefSeq" id="WP_002462136.1">
    <property type="nucleotide sequence ID" value="NZ_AEUN01000046.1"/>
</dbReference>
<evidence type="ECO:0000313" key="2">
    <source>
        <dbReference type="Proteomes" id="UP000005413"/>
    </source>
</evidence>
<dbReference type="EMBL" id="AEUN01000046">
    <property type="protein sequence ID" value="EHJ08794.1"/>
    <property type="molecule type" value="Genomic_DNA"/>
</dbReference>
<dbReference type="PATRIC" id="fig|911238.3.peg.420"/>
<dbReference type="InterPro" id="IPR043131">
    <property type="entry name" value="BCAT-like_N"/>
</dbReference>
<organism evidence="1 2">
    <name type="scientific">Staphylococcus simiae CCM 7213 = CCUG 51256</name>
    <dbReference type="NCBI Taxonomy" id="911238"/>
    <lineage>
        <taxon>Bacteria</taxon>
        <taxon>Bacillati</taxon>
        <taxon>Bacillota</taxon>
        <taxon>Bacilli</taxon>
        <taxon>Bacillales</taxon>
        <taxon>Staphylococcaceae</taxon>
        <taxon>Staphylococcus</taxon>
    </lineage>
</organism>
<dbReference type="AlphaFoldDB" id="G5JG81"/>
<dbReference type="OrthoDB" id="2407490at2"/>
<dbReference type="Gene3D" id="3.30.470.10">
    <property type="match status" value="1"/>
</dbReference>
<sequence>MQLFETMKIDHGDIPRLEYHTKRIQQSSHQLGFTFNIEDWHNLISLLKVNYVQGIYRLKISLNRQGEFDYIAAPIANKEMFTAQFEKASQHVPREIVTNKTTHRKHLAHMHTTDLILLYDNKGKILEFDIGNIMIEENGKWYTPIFEEDFLKGCMRQQLIDNEQLQEKNYFKNDLIKKIKNDMVRIYLINSLREVAEVSINI</sequence>
<protein>
    <recommendedName>
        <fullName evidence="3">Aminodeoxychorismate lyase</fullName>
    </recommendedName>
</protein>